<keyword evidence="2" id="KW-0326">Glycosidase</keyword>
<evidence type="ECO:0000313" key="5">
    <source>
        <dbReference type="EMBL" id="PZX20419.1"/>
    </source>
</evidence>
<evidence type="ECO:0000256" key="1">
    <source>
        <dbReference type="ARBA" id="ARBA00022801"/>
    </source>
</evidence>
<proteinExistence type="predicted"/>
<dbReference type="AlphaFoldDB" id="A0A2W7QES2"/>
<dbReference type="RefSeq" id="WP_111444144.1">
    <property type="nucleotide sequence ID" value="NZ_QKZK01000002.1"/>
</dbReference>
<evidence type="ECO:0000256" key="2">
    <source>
        <dbReference type="ARBA" id="ARBA00023295"/>
    </source>
</evidence>
<keyword evidence="3" id="KW-0732">Signal</keyword>
<dbReference type="Pfam" id="PF00150">
    <property type="entry name" value="Cellulase"/>
    <property type="match status" value="1"/>
</dbReference>
<dbReference type="EMBL" id="QKZK01000002">
    <property type="protein sequence ID" value="PZX20419.1"/>
    <property type="molecule type" value="Genomic_DNA"/>
</dbReference>
<name>A0A2W7QES2_9BACT</name>
<dbReference type="InterPro" id="IPR001547">
    <property type="entry name" value="Glyco_hydro_5"/>
</dbReference>
<accession>A0A2W7QES2</accession>
<protein>
    <submittedName>
        <fullName evidence="5">Cellulase (Glycosyl hydrolase family 5)</fullName>
    </submittedName>
</protein>
<dbReference type="OrthoDB" id="9809937at2"/>
<dbReference type="SUPFAM" id="SSF51445">
    <property type="entry name" value="(Trans)glycosidases"/>
    <property type="match status" value="1"/>
</dbReference>
<keyword evidence="1 5" id="KW-0378">Hydrolase</keyword>
<keyword evidence="6" id="KW-1185">Reference proteome</keyword>
<dbReference type="GO" id="GO:0000272">
    <property type="term" value="P:polysaccharide catabolic process"/>
    <property type="evidence" value="ECO:0007669"/>
    <property type="project" value="InterPro"/>
</dbReference>
<comment type="caution">
    <text evidence="5">The sequence shown here is derived from an EMBL/GenBank/DDBJ whole genome shotgun (WGS) entry which is preliminary data.</text>
</comment>
<dbReference type="Proteomes" id="UP000249239">
    <property type="component" value="Unassembled WGS sequence"/>
</dbReference>
<gene>
    <name evidence="5" type="ORF">LX69_00418</name>
</gene>
<dbReference type="Gene3D" id="3.20.20.80">
    <property type="entry name" value="Glycosidases"/>
    <property type="match status" value="1"/>
</dbReference>
<evidence type="ECO:0000256" key="3">
    <source>
        <dbReference type="SAM" id="SignalP"/>
    </source>
</evidence>
<dbReference type="InterPro" id="IPR017853">
    <property type="entry name" value="GH"/>
</dbReference>
<sequence length="842" mass="95119">MSYTRLLSLLLLTTLFVSSPAQGKKPHVVIDSRGVMRKATDGSELHGFGVNYSLPFAHEYRMVKQRGIRIEEAIDRDVYHMTRLDIDLYRVHVWDTEISDSLGNLIQNDHLRLFDYTIHQMKKRGMRFIITPIAFWGNGWPENDEPTPGFSHKYGKADCLTHPEAIKAQANYLFQFLNHVNAYTGIAYKDETDIVALEISNEPHHKGTAKEVTQYINTMVKAMRKSGTQTPIFYNMSHSIHLADAYMNANIQGGTFQWYPTNLVANHQIDGNFLPHVADYVIPFANHPKFGKMAKIVYEFDPADVGTNVMYPAMAIAFRKAGMQLANQFAYDAIDWAPFNTNYGTHFMNLAYAPAKAISLKIASAVFHNMPMGSQKQPDALLIDYPNDLTQWNTPEKFFYSNTTSHHPINVTALQEIAGCGSSPVIQYDGTGSYFLDRISNDVWRLEVMPDAWWIDDPYSKASPSAQKAAVMHATRNMCIELPTLGKQFTMRAINDGNHFSATVKEGAFTIRPGVYLLSNRAESLNMDITQTYRHIRLNEYVAPASDLPNTALWNHTPAEQIAGQSVNIQFTAVSPDSILAVKCVTTLNERWETLTANSTGANSYRIDLPNDMPRVGLLQYRIIIETTTGTYTFPSGEQGDPWRWDNIHNPVYTLRLSPKASQLVLWEAENDWEHSYKTWYPTVNLMPTAQHTVSLNIAFPELPAPDVINPDKKSYAFKFFSGHRLNGRQHEITEKKHLMLKVTNNQPTAQPIEVGLSDKNGSVAAARVTLKPGQSVYSLPLSALQPAKYLIIPRPYPDFLPYETNSNQNPIDLSQTETLQLEVMPGESPIVNIDIEKIWME</sequence>
<feature type="domain" description="Glycoside hydrolase family 5" evidence="4">
    <location>
        <begin position="94"/>
        <end position="235"/>
    </location>
</feature>
<dbReference type="GO" id="GO:0004553">
    <property type="term" value="F:hydrolase activity, hydrolyzing O-glycosyl compounds"/>
    <property type="evidence" value="ECO:0007669"/>
    <property type="project" value="InterPro"/>
</dbReference>
<evidence type="ECO:0000259" key="4">
    <source>
        <dbReference type="Pfam" id="PF00150"/>
    </source>
</evidence>
<reference evidence="5 6" key="1">
    <citation type="submission" date="2018-06" db="EMBL/GenBank/DDBJ databases">
        <title>Genomic Encyclopedia of Archaeal and Bacterial Type Strains, Phase II (KMG-II): from individual species to whole genera.</title>
        <authorList>
            <person name="Goeker M."/>
        </authorList>
    </citation>
    <scope>NUCLEOTIDE SEQUENCE [LARGE SCALE GENOMIC DNA]</scope>
    <source>
        <strain evidence="5 6">DSM 6779</strain>
    </source>
</reference>
<feature type="signal peptide" evidence="3">
    <location>
        <begin position="1"/>
        <end position="23"/>
    </location>
</feature>
<evidence type="ECO:0000313" key="6">
    <source>
        <dbReference type="Proteomes" id="UP000249239"/>
    </source>
</evidence>
<feature type="chain" id="PRO_5015936843" evidence="3">
    <location>
        <begin position="24"/>
        <end position="842"/>
    </location>
</feature>
<organism evidence="5 6">
    <name type="scientific">Breznakibacter xylanolyticus</name>
    <dbReference type="NCBI Taxonomy" id="990"/>
    <lineage>
        <taxon>Bacteria</taxon>
        <taxon>Pseudomonadati</taxon>
        <taxon>Bacteroidota</taxon>
        <taxon>Bacteroidia</taxon>
        <taxon>Marinilabiliales</taxon>
        <taxon>Marinilabiliaceae</taxon>
        <taxon>Breznakibacter</taxon>
    </lineage>
</organism>